<keyword evidence="3" id="KW-0812">Transmembrane</keyword>
<dbReference type="PANTHER" id="PTHR31614">
    <property type="entry name" value="PROTEIN DOWNSTREAM OF FLC-RELATED"/>
    <property type="match status" value="1"/>
</dbReference>
<evidence type="ECO:0000313" key="4">
    <source>
        <dbReference type="EMBL" id="KAK1264167.1"/>
    </source>
</evidence>
<feature type="transmembrane region" description="Helical" evidence="3">
    <location>
        <begin position="58"/>
        <end position="78"/>
    </location>
</feature>
<keyword evidence="5" id="KW-1185">Reference proteome</keyword>
<dbReference type="EMBL" id="JAUJYN010000009">
    <property type="protein sequence ID" value="KAK1264167.1"/>
    <property type="molecule type" value="Genomic_DNA"/>
</dbReference>
<sequence>MNANICHAHAPQLAQPRHAFTTTSIYKPRLSLSHSFSQSPKDPINQSKSFLLEKMARLSLIALIVLSALVAVSGRQFVRPTYNVNGRVYCDTCRCGFETPASTYIAGAKVRVECRLRQTGEVTYTVDGVTDNTGSYKIQVVDDHEDEYCESVLLWSPQSGCAVLEPGRERARVVLSRNTGIVSNKRIANNLGFQSDTTLPECAQLLAQYQEVED</sequence>
<keyword evidence="2" id="KW-1015">Disulfide bond</keyword>
<proteinExistence type="inferred from homology"/>
<organism evidence="4 5">
    <name type="scientific">Acorus gramineus</name>
    <name type="common">Dwarf sweet flag</name>
    <dbReference type="NCBI Taxonomy" id="55184"/>
    <lineage>
        <taxon>Eukaryota</taxon>
        <taxon>Viridiplantae</taxon>
        <taxon>Streptophyta</taxon>
        <taxon>Embryophyta</taxon>
        <taxon>Tracheophyta</taxon>
        <taxon>Spermatophyta</taxon>
        <taxon>Magnoliopsida</taxon>
        <taxon>Liliopsida</taxon>
        <taxon>Acoraceae</taxon>
        <taxon>Acorus</taxon>
    </lineage>
</organism>
<evidence type="ECO:0000256" key="2">
    <source>
        <dbReference type="ARBA" id="ARBA00023157"/>
    </source>
</evidence>
<keyword evidence="3" id="KW-0472">Membrane</keyword>
<evidence type="ECO:0000313" key="5">
    <source>
        <dbReference type="Proteomes" id="UP001179952"/>
    </source>
</evidence>
<gene>
    <name evidence="4" type="ORF">QJS04_geneDACA021220</name>
</gene>
<protein>
    <submittedName>
        <fullName evidence="4">Pollen-specific protein C13</fullName>
    </submittedName>
</protein>
<dbReference type="InterPro" id="IPR006041">
    <property type="entry name" value="Pollen_Ole_e1_allergen"/>
</dbReference>
<dbReference type="Pfam" id="PF01190">
    <property type="entry name" value="Pollen_Ole_e_1"/>
    <property type="match status" value="1"/>
</dbReference>
<keyword evidence="3" id="KW-1133">Transmembrane helix</keyword>
<reference evidence="4" key="2">
    <citation type="submission" date="2023-06" db="EMBL/GenBank/DDBJ databases">
        <authorList>
            <person name="Ma L."/>
            <person name="Liu K.-W."/>
            <person name="Li Z."/>
            <person name="Hsiao Y.-Y."/>
            <person name="Qi Y."/>
            <person name="Fu T."/>
            <person name="Tang G."/>
            <person name="Zhang D."/>
            <person name="Sun W.-H."/>
            <person name="Liu D.-K."/>
            <person name="Li Y."/>
            <person name="Chen G.-Z."/>
            <person name="Liu X.-D."/>
            <person name="Liao X.-Y."/>
            <person name="Jiang Y.-T."/>
            <person name="Yu X."/>
            <person name="Hao Y."/>
            <person name="Huang J."/>
            <person name="Zhao X.-W."/>
            <person name="Ke S."/>
            <person name="Chen Y.-Y."/>
            <person name="Wu W.-L."/>
            <person name="Hsu J.-L."/>
            <person name="Lin Y.-F."/>
            <person name="Huang M.-D."/>
            <person name="Li C.-Y."/>
            <person name="Huang L."/>
            <person name="Wang Z.-W."/>
            <person name="Zhao X."/>
            <person name="Zhong W.-Y."/>
            <person name="Peng D.-H."/>
            <person name="Ahmad S."/>
            <person name="Lan S."/>
            <person name="Zhang J.-S."/>
            <person name="Tsai W.-C."/>
            <person name="Van De Peer Y."/>
            <person name="Liu Z.-J."/>
        </authorList>
    </citation>
    <scope>NUCLEOTIDE SEQUENCE</scope>
    <source>
        <strain evidence="4">SCP</strain>
        <tissue evidence="4">Leaves</tissue>
    </source>
</reference>
<comment type="caution">
    <text evidence="4">The sequence shown here is derived from an EMBL/GenBank/DDBJ whole genome shotgun (WGS) entry which is preliminary data.</text>
</comment>
<accession>A0AAV9AJB5</accession>
<reference evidence="4" key="1">
    <citation type="journal article" date="2023" name="Nat. Commun.">
        <title>Diploid and tetraploid genomes of Acorus and the evolution of monocots.</title>
        <authorList>
            <person name="Ma L."/>
            <person name="Liu K.W."/>
            <person name="Li Z."/>
            <person name="Hsiao Y.Y."/>
            <person name="Qi Y."/>
            <person name="Fu T."/>
            <person name="Tang G.D."/>
            <person name="Zhang D."/>
            <person name="Sun W.H."/>
            <person name="Liu D.K."/>
            <person name="Li Y."/>
            <person name="Chen G.Z."/>
            <person name="Liu X.D."/>
            <person name="Liao X.Y."/>
            <person name="Jiang Y.T."/>
            <person name="Yu X."/>
            <person name="Hao Y."/>
            <person name="Huang J."/>
            <person name="Zhao X.W."/>
            <person name="Ke S."/>
            <person name="Chen Y.Y."/>
            <person name="Wu W.L."/>
            <person name="Hsu J.L."/>
            <person name="Lin Y.F."/>
            <person name="Huang M.D."/>
            <person name="Li C.Y."/>
            <person name="Huang L."/>
            <person name="Wang Z.W."/>
            <person name="Zhao X."/>
            <person name="Zhong W.Y."/>
            <person name="Peng D.H."/>
            <person name="Ahmad S."/>
            <person name="Lan S."/>
            <person name="Zhang J.S."/>
            <person name="Tsai W.C."/>
            <person name="Van de Peer Y."/>
            <person name="Liu Z.J."/>
        </authorList>
    </citation>
    <scope>NUCLEOTIDE SEQUENCE</scope>
    <source>
        <strain evidence="4">SCP</strain>
    </source>
</reference>
<evidence type="ECO:0000256" key="1">
    <source>
        <dbReference type="ARBA" id="ARBA00010049"/>
    </source>
</evidence>
<dbReference type="PANTHER" id="PTHR31614:SF5">
    <property type="entry name" value="ALLERGEN-LIKE PROTEIN BRSN20"/>
    <property type="match status" value="1"/>
</dbReference>
<name>A0AAV9AJB5_ACOGR</name>
<comment type="similarity">
    <text evidence="1">Belongs to the Ole e I family.</text>
</comment>
<evidence type="ECO:0000256" key="3">
    <source>
        <dbReference type="SAM" id="Phobius"/>
    </source>
</evidence>
<dbReference type="Proteomes" id="UP001179952">
    <property type="component" value="Unassembled WGS sequence"/>
</dbReference>
<dbReference type="AlphaFoldDB" id="A0AAV9AJB5"/>